<dbReference type="InterPro" id="IPR032675">
    <property type="entry name" value="LRR_dom_sf"/>
</dbReference>
<dbReference type="EMBL" id="CDMZ01001600">
    <property type="protein sequence ID" value="CEM34967.1"/>
    <property type="molecule type" value="Genomic_DNA"/>
</dbReference>
<gene>
    <name evidence="1" type="ORF">Cvel_23583</name>
</gene>
<reference evidence="1" key="1">
    <citation type="submission" date="2014-11" db="EMBL/GenBank/DDBJ databases">
        <authorList>
            <person name="Otto D Thomas"/>
            <person name="Naeem Raeece"/>
        </authorList>
    </citation>
    <scope>NUCLEOTIDE SEQUENCE</scope>
</reference>
<dbReference type="PhylomeDB" id="A0A0G4GVK8"/>
<proteinExistence type="predicted"/>
<sequence>MMALDRGGYGMGWLCLSAVERGEVEGVNFLDLSGCTLSARRIFFVLDRLPKSVEGLKLGSCAVKGPALPLFRRFLEGVGGDGETSGEGGGERLRLKSLNFGNAAFGPSEAKVFCSVLPSSLETLILKGNPLDVRGARGLAERIKEGKLSSVLHLDLEKTGLDFEGLKILCGGMEGKSLKVETLNLSSNRFNGKRDMEKLCSVLCAASLPEIRVLLLKDCLLPDDALQHLAEHLEKGNVPKLETLSLEMNDHCNGLYLGPLGRALRGGAVPRLRGLHLNSQFTNSAPAALNDFLMVLRDNAAECPSDLHVKLVLSLSRYACFLGSGTVRSIGAGRIPALSTLDLYLCNNRVRILFEKIAAATRPPRFESLDLSLNLPLSNDSELAKEAVRSLVEPLNMGRLNSVRKLEIHCLAQTDELLQERKTAVLTALSSKSLPLLSELILEYMFTDIGVEVFAAGIRDGNLSGLRKLSLSGESVKEGKLEDIINGIIESERGLPFLEKLSLSKWEGGWTLLGRAVVSGKLGGKLSHVSLRDHSLTDEFVRDLARAVRGGLLSELFFFDLSEPAGSDVRAETWGEFLQAMRENEKGMPKLKTVLLCQTGANQAGGAVAFLLSSGKVPSLENFVLYTIQDPPDDQFVWMDAEGLGVLVEAVRSGEFPPMMPLSNLRFRLREEAAGTNVDGLITAIFESEKGLLPFVWALDLSGGRMEMGALGALAARAVGNSGGKLSRLNSLSLRDCNVDDDMLRCWGSLLSAHVCPQLECIDLRGNRIMAQGASAFIKVLTPQTFPQLKYLLLREQKLWCLRPRTGA</sequence>
<accession>A0A0G4GVK8</accession>
<dbReference type="SMART" id="SM00368">
    <property type="entry name" value="LRR_RI"/>
    <property type="match status" value="6"/>
</dbReference>
<dbReference type="PANTHER" id="PTHR13318">
    <property type="entry name" value="PARTNER OF PAIRED, ISOFORM B-RELATED"/>
    <property type="match status" value="1"/>
</dbReference>
<evidence type="ECO:0000313" key="1">
    <source>
        <dbReference type="EMBL" id="CEM34967.1"/>
    </source>
</evidence>
<dbReference type="GO" id="GO:0019005">
    <property type="term" value="C:SCF ubiquitin ligase complex"/>
    <property type="evidence" value="ECO:0007669"/>
    <property type="project" value="TreeGrafter"/>
</dbReference>
<name>A0A0G4GVK8_9ALVE</name>
<dbReference type="SUPFAM" id="SSF52047">
    <property type="entry name" value="RNI-like"/>
    <property type="match status" value="2"/>
</dbReference>
<dbReference type="GO" id="GO:0031146">
    <property type="term" value="P:SCF-dependent proteasomal ubiquitin-dependent protein catabolic process"/>
    <property type="evidence" value="ECO:0007669"/>
    <property type="project" value="TreeGrafter"/>
</dbReference>
<protein>
    <submittedName>
        <fullName evidence="1">Uncharacterized protein</fullName>
    </submittedName>
</protein>
<dbReference type="VEuPathDB" id="CryptoDB:Cvel_23583"/>
<organism evidence="1">
    <name type="scientific">Chromera velia CCMP2878</name>
    <dbReference type="NCBI Taxonomy" id="1169474"/>
    <lineage>
        <taxon>Eukaryota</taxon>
        <taxon>Sar</taxon>
        <taxon>Alveolata</taxon>
        <taxon>Colpodellida</taxon>
        <taxon>Chromeraceae</taxon>
        <taxon>Chromera</taxon>
    </lineage>
</organism>
<dbReference type="Gene3D" id="3.80.10.10">
    <property type="entry name" value="Ribonuclease Inhibitor"/>
    <property type="match status" value="3"/>
</dbReference>
<dbReference type="AlphaFoldDB" id="A0A0G4GVK8"/>